<dbReference type="InterPro" id="IPR000873">
    <property type="entry name" value="AMP-dep_synth/lig_dom"/>
</dbReference>
<evidence type="ECO:0000313" key="5">
    <source>
        <dbReference type="Proteomes" id="UP001374803"/>
    </source>
</evidence>
<gene>
    <name evidence="4" type="ORF">LVJ94_04655</name>
</gene>
<dbReference type="PANTHER" id="PTHR43352:SF1">
    <property type="entry name" value="ANTHRANILATE--COA LIGASE"/>
    <property type="match status" value="1"/>
</dbReference>
<dbReference type="NCBIfam" id="TIGR02262">
    <property type="entry name" value="benz_CoA_lig"/>
    <property type="match status" value="1"/>
</dbReference>
<keyword evidence="5" id="KW-1185">Reference proteome</keyword>
<keyword evidence="1 4" id="KW-0436">Ligase</keyword>
<dbReference type="Gene3D" id="3.40.50.12780">
    <property type="entry name" value="N-terminal domain of ligase-like"/>
    <property type="match status" value="1"/>
</dbReference>
<dbReference type="InterPro" id="IPR025110">
    <property type="entry name" value="AMP-bd_C"/>
</dbReference>
<dbReference type="EMBL" id="CP089983">
    <property type="protein sequence ID" value="WXB06534.1"/>
    <property type="molecule type" value="Genomic_DNA"/>
</dbReference>
<organism evidence="4 5">
    <name type="scientific">Pendulispora rubella</name>
    <dbReference type="NCBI Taxonomy" id="2741070"/>
    <lineage>
        <taxon>Bacteria</taxon>
        <taxon>Pseudomonadati</taxon>
        <taxon>Myxococcota</taxon>
        <taxon>Myxococcia</taxon>
        <taxon>Myxococcales</taxon>
        <taxon>Sorangiineae</taxon>
        <taxon>Pendulisporaceae</taxon>
        <taxon>Pendulispora</taxon>
    </lineage>
</organism>
<dbReference type="Proteomes" id="UP001374803">
    <property type="component" value="Chromosome"/>
</dbReference>
<dbReference type="GO" id="GO:0016874">
    <property type="term" value="F:ligase activity"/>
    <property type="evidence" value="ECO:0007669"/>
    <property type="project" value="UniProtKB-KW"/>
</dbReference>
<dbReference type="Pfam" id="PF13193">
    <property type="entry name" value="AMP-binding_C"/>
    <property type="match status" value="1"/>
</dbReference>
<evidence type="ECO:0000313" key="4">
    <source>
        <dbReference type="EMBL" id="WXB06534.1"/>
    </source>
</evidence>
<dbReference type="Gene3D" id="3.30.300.30">
    <property type="match status" value="1"/>
</dbReference>
<sequence length="551" mass="60678">MSDKPTFPKIFNLADYYLFDRLKEALGDKVAIRFGARTYTYARVAERTKQMASLLADADIRRGERVLIVLPDVPPFAWVFFGVLRAGCVVAMANPDSPFEQIAYLIDYTRATAVVTVPQVAEKIRGLTVNEVRRVFVVPDAATGDDPETPLPRAAGPIFVDLAEALDEVRVREDAPVIARDEAAIWLFTSGSTGEPKANMHSHRDFAYNTEVYAKGTVGYRRDDVTVSVSRLYFGYATGTNLMFPFAVGATVGLFSERPTPESLVKAIDMYRPTVVTNVPTMLGKLLEHDATLRKDGKPGLDLSSIRFSLSAGEALPEPLLTRWLERFSSDVYDGIGSAEMFHIYASNRPGDIKPGSLGKVVDGYELRILPEEAEGPGATPCAPGEIGVLWVKGDSVAHGYFLDRDKSFRTFHGHWCRTGDLFRVDEQGYLYFAGRADELLKVSGLWVSPIEVEECLMHHPAVVLAAVIGVEEDGLLKTKAFIIVRDGTPPSKALADELQDFAKGRLSKHKYPRLIEFVADVPKNDRGKVDRKALRAMEAAKRSAASPGDS</sequence>
<evidence type="ECO:0000259" key="3">
    <source>
        <dbReference type="Pfam" id="PF13193"/>
    </source>
</evidence>
<evidence type="ECO:0000259" key="2">
    <source>
        <dbReference type="Pfam" id="PF00501"/>
    </source>
</evidence>
<feature type="domain" description="AMP-binding enzyme C-terminal" evidence="3">
    <location>
        <begin position="452"/>
        <end position="529"/>
    </location>
</feature>
<dbReference type="PANTHER" id="PTHR43352">
    <property type="entry name" value="ACETYL-COA SYNTHETASE"/>
    <property type="match status" value="1"/>
</dbReference>
<proteinExistence type="predicted"/>
<accession>A0ABZ2L6G9</accession>
<dbReference type="InterPro" id="IPR042099">
    <property type="entry name" value="ANL_N_sf"/>
</dbReference>
<evidence type="ECO:0000256" key="1">
    <source>
        <dbReference type="ARBA" id="ARBA00022598"/>
    </source>
</evidence>
<dbReference type="RefSeq" id="WP_394836183.1">
    <property type="nucleotide sequence ID" value="NZ_CP089929.1"/>
</dbReference>
<reference evidence="4" key="1">
    <citation type="submission" date="2021-12" db="EMBL/GenBank/DDBJ databases">
        <title>Discovery of the Pendulisporaceae a myxobacterial family with distinct sporulation behavior and unique specialized metabolism.</title>
        <authorList>
            <person name="Garcia R."/>
            <person name="Popoff A."/>
            <person name="Bader C.D."/>
            <person name="Loehr J."/>
            <person name="Walesch S."/>
            <person name="Walt C."/>
            <person name="Boldt J."/>
            <person name="Bunk B."/>
            <person name="Haeckl F.J.F.P.J."/>
            <person name="Gunesch A.P."/>
            <person name="Birkelbach J."/>
            <person name="Nuebel U."/>
            <person name="Pietschmann T."/>
            <person name="Bach T."/>
            <person name="Mueller R."/>
        </authorList>
    </citation>
    <scope>NUCLEOTIDE SEQUENCE</scope>
    <source>
        <strain evidence="4">MSr11367</strain>
    </source>
</reference>
<dbReference type="SUPFAM" id="SSF56801">
    <property type="entry name" value="Acetyl-CoA synthetase-like"/>
    <property type="match status" value="1"/>
</dbReference>
<protein>
    <submittedName>
        <fullName evidence="4">Benzoate-CoA ligase family protein</fullName>
    </submittedName>
</protein>
<feature type="domain" description="AMP-dependent synthetase/ligase" evidence="2">
    <location>
        <begin position="25"/>
        <end position="402"/>
    </location>
</feature>
<dbReference type="InterPro" id="IPR011957">
    <property type="entry name" value="Benz_CoA_lig"/>
</dbReference>
<dbReference type="Pfam" id="PF00501">
    <property type="entry name" value="AMP-binding"/>
    <property type="match status" value="1"/>
</dbReference>
<dbReference type="InterPro" id="IPR045851">
    <property type="entry name" value="AMP-bd_C_sf"/>
</dbReference>
<name>A0ABZ2L6G9_9BACT</name>